<feature type="compositionally biased region" description="Low complexity" evidence="12">
    <location>
        <begin position="469"/>
        <end position="510"/>
    </location>
</feature>
<protein>
    <recommendedName>
        <fullName evidence="11">DNA polymerase III subunit gamma/tau</fullName>
        <ecNumber evidence="11">2.7.7.7</ecNumber>
    </recommendedName>
</protein>
<evidence type="ECO:0000256" key="12">
    <source>
        <dbReference type="SAM" id="MobiDB-lite"/>
    </source>
</evidence>
<dbReference type="EC" id="2.7.7.7" evidence="11"/>
<dbReference type="InterPro" id="IPR001270">
    <property type="entry name" value="ClpA/B"/>
</dbReference>
<dbReference type="Pfam" id="PF13177">
    <property type="entry name" value="DNA_pol3_delta2"/>
    <property type="match status" value="1"/>
</dbReference>
<dbReference type="InterPro" id="IPR050238">
    <property type="entry name" value="DNA_Rep/Repair_Clamp_Loader"/>
</dbReference>
<feature type="compositionally biased region" description="Low complexity" evidence="12">
    <location>
        <begin position="371"/>
        <end position="387"/>
    </location>
</feature>
<feature type="domain" description="AAA+ ATPase" evidence="13">
    <location>
        <begin position="38"/>
        <end position="181"/>
    </location>
</feature>
<evidence type="ECO:0000256" key="10">
    <source>
        <dbReference type="ARBA" id="ARBA00049244"/>
    </source>
</evidence>
<reference evidence="14" key="1">
    <citation type="journal article" date="2022" name="Cell">
        <title>Design, construction, and in vivo augmentation of a complex gut microbiome.</title>
        <authorList>
            <person name="Cheng A.G."/>
            <person name="Ho P.Y."/>
            <person name="Aranda-Diaz A."/>
            <person name="Jain S."/>
            <person name="Yu F.B."/>
            <person name="Meng X."/>
            <person name="Wang M."/>
            <person name="Iakiviak M."/>
            <person name="Nagashima K."/>
            <person name="Zhao A."/>
            <person name="Murugkar P."/>
            <person name="Patil A."/>
            <person name="Atabakhsh K."/>
            <person name="Weakley A."/>
            <person name="Yan J."/>
            <person name="Brumbaugh A.R."/>
            <person name="Higginbottom S."/>
            <person name="Dimas A."/>
            <person name="Shiver A.L."/>
            <person name="Deutschbauer A."/>
            <person name="Neff N."/>
            <person name="Sonnenburg J.L."/>
            <person name="Huang K.C."/>
            <person name="Fischbach M.A."/>
        </authorList>
    </citation>
    <scope>NUCLEOTIDE SEQUENCE</scope>
    <source>
        <strain evidence="14">AP11</strain>
    </source>
</reference>
<evidence type="ECO:0000256" key="7">
    <source>
        <dbReference type="ARBA" id="ARBA00022833"/>
    </source>
</evidence>
<keyword evidence="8 11" id="KW-0067">ATP-binding</keyword>
<dbReference type="InterPro" id="IPR012763">
    <property type="entry name" value="DNA_pol_III_sug/sutau_N"/>
</dbReference>
<dbReference type="NCBIfam" id="TIGR02397">
    <property type="entry name" value="dnaX_nterm"/>
    <property type="match status" value="1"/>
</dbReference>
<evidence type="ECO:0000256" key="6">
    <source>
        <dbReference type="ARBA" id="ARBA00022741"/>
    </source>
</evidence>
<dbReference type="CDD" id="cd18137">
    <property type="entry name" value="HLD_clamp_pol_III_gamma_tau"/>
    <property type="match status" value="1"/>
</dbReference>
<dbReference type="Proteomes" id="UP001059295">
    <property type="component" value="Chromosome"/>
</dbReference>
<comment type="catalytic activity">
    <reaction evidence="10 11">
        <text>DNA(n) + a 2'-deoxyribonucleoside 5'-triphosphate = DNA(n+1) + diphosphate</text>
        <dbReference type="Rhea" id="RHEA:22508"/>
        <dbReference type="Rhea" id="RHEA-COMP:17339"/>
        <dbReference type="Rhea" id="RHEA-COMP:17340"/>
        <dbReference type="ChEBI" id="CHEBI:33019"/>
        <dbReference type="ChEBI" id="CHEBI:61560"/>
        <dbReference type="ChEBI" id="CHEBI:173112"/>
        <dbReference type="EC" id="2.7.7.7"/>
    </reaction>
</comment>
<keyword evidence="15" id="KW-1185">Reference proteome</keyword>
<dbReference type="Pfam" id="PF22608">
    <property type="entry name" value="DNAX_ATPase_lid"/>
    <property type="match status" value="1"/>
</dbReference>
<organism evidence="14 15">
    <name type="scientific">Alistipes ihumii AP11</name>
    <dbReference type="NCBI Taxonomy" id="1211813"/>
    <lineage>
        <taxon>Bacteria</taxon>
        <taxon>Pseudomonadati</taxon>
        <taxon>Bacteroidota</taxon>
        <taxon>Bacteroidia</taxon>
        <taxon>Bacteroidales</taxon>
        <taxon>Rikenellaceae</taxon>
        <taxon>Alistipes</taxon>
    </lineage>
</organism>
<feature type="region of interest" description="Disordered" evidence="12">
    <location>
        <begin position="370"/>
        <end position="510"/>
    </location>
</feature>
<dbReference type="SMART" id="SM00382">
    <property type="entry name" value="AAA"/>
    <property type="match status" value="1"/>
</dbReference>
<gene>
    <name evidence="11 14" type="primary">dnaX</name>
    <name evidence="14" type="ORF">NQ491_06935</name>
</gene>
<keyword evidence="2 11" id="KW-0808">Transferase</keyword>
<dbReference type="InterPro" id="IPR008921">
    <property type="entry name" value="DNA_pol3_clamp-load_cplx_C"/>
</dbReference>
<dbReference type="InterPro" id="IPR045085">
    <property type="entry name" value="HLD_clamp_pol_III_gamma_tau"/>
</dbReference>
<comment type="subunit">
    <text evidence="11">DNA polymerase III contains a core (composed of alpha, epsilon and theta chains) that associates with a tau subunit. This core dimerizes to form the POLIII' complex. PolIII' associates with the gamma complex (composed of gamma, delta, delta', psi and chi chains) and with the beta chain to form the complete DNA polymerase III complex.</text>
</comment>
<keyword evidence="7" id="KW-0862">Zinc</keyword>
<evidence type="ECO:0000259" key="13">
    <source>
        <dbReference type="SMART" id="SM00382"/>
    </source>
</evidence>
<dbReference type="InterPro" id="IPR027417">
    <property type="entry name" value="P-loop_NTPase"/>
</dbReference>
<dbReference type="RefSeq" id="WP_074431124.1">
    <property type="nucleotide sequence ID" value="NZ_CAPH01000013.1"/>
</dbReference>
<feature type="compositionally biased region" description="Acidic residues" evidence="12">
    <location>
        <begin position="556"/>
        <end position="572"/>
    </location>
</feature>
<dbReference type="GO" id="GO:0003887">
    <property type="term" value="F:DNA-directed DNA polymerase activity"/>
    <property type="evidence" value="ECO:0007669"/>
    <property type="project" value="UniProtKB-EC"/>
</dbReference>
<accession>A0ABY5UYV5</accession>
<evidence type="ECO:0000256" key="9">
    <source>
        <dbReference type="ARBA" id="ARBA00022932"/>
    </source>
</evidence>
<dbReference type="CDD" id="cd00009">
    <property type="entry name" value="AAA"/>
    <property type="match status" value="1"/>
</dbReference>
<dbReference type="GeneID" id="82891455"/>
<evidence type="ECO:0000256" key="8">
    <source>
        <dbReference type="ARBA" id="ARBA00022840"/>
    </source>
</evidence>
<keyword evidence="9 11" id="KW-0239">DNA-directed DNA polymerase</keyword>
<dbReference type="PANTHER" id="PTHR11669">
    <property type="entry name" value="REPLICATION FACTOR C / DNA POLYMERASE III GAMMA-TAU SUBUNIT"/>
    <property type="match status" value="1"/>
</dbReference>
<feature type="region of interest" description="Disordered" evidence="12">
    <location>
        <begin position="540"/>
        <end position="575"/>
    </location>
</feature>
<sequence length="687" mass="73139">MDNFIVSARKYRPATFASVVGQSHITSTLRNAIARRQLAHAYLFCGPRGVGKTTCARIFAKAINCLDPAADGEACNECESCRAFNEGRSFNIHELDAASNNSVDDIRTLTEQVRIPPQIGRYSVYIIDEVHMLSLQAFNAFLKTLEEPPAHAVFILATTEKHKIIPTILSRCQIYDFNRIRVEDGVGYLKYIASQEGVAYDDESLHIIAQKADGGMRDALSMFDKVVSFCGQRLTAAEVAATLNVLDYDTYFGMTSRILAGDYPAALMMFDEVLRKGFSAQTFAAGLNGHFRDLLMCKNPQTLSLLEVTGSVAERYRSQAAECPVPLLFEGIDLLTAVEQSLRTAVNQRLRVELSLMKLCGLGQKKNDGALSPSLPELSSSRSVPTAPAAPPKPSAEGIVSPSAVSSTSVGEASSGTIPPVSPPPASAPAETAARSVAGRGPVSGGAQSLSGQMQGEPVSLSRSESRIASAGSVPPVSAAPSGRQTPEVATPAPAPTNSPVSSPTVSPVSVAGRFSGGTAASASAGPEPSVSLSGRSILSLLGSRPDDDSLASDNGPDEPDGDAEDEVEENISPDRIERGCALLTAELAKQRPRLSVVFQDASVVGGKVLLKVPNESLYDEVMNNLTDIRKRLGELSGVRTPVDFEVVIEASREGLKPVKVEDRLRYLSQKNPLIGKLRQALDLDIE</sequence>
<evidence type="ECO:0000256" key="4">
    <source>
        <dbReference type="ARBA" id="ARBA00022705"/>
    </source>
</evidence>
<dbReference type="PRINTS" id="PR00300">
    <property type="entry name" value="CLPPROTEASEA"/>
</dbReference>
<evidence type="ECO:0000256" key="2">
    <source>
        <dbReference type="ARBA" id="ARBA00022679"/>
    </source>
</evidence>
<feature type="compositionally biased region" description="Polar residues" evidence="12">
    <location>
        <begin position="403"/>
        <end position="412"/>
    </location>
</feature>
<comment type="similarity">
    <text evidence="1 11">Belongs to the DnaX/STICHEL family.</text>
</comment>
<dbReference type="NCBIfam" id="NF004046">
    <property type="entry name" value="PRK05563.1"/>
    <property type="match status" value="1"/>
</dbReference>
<keyword evidence="6 11" id="KW-0547">Nucleotide-binding</keyword>
<evidence type="ECO:0000256" key="3">
    <source>
        <dbReference type="ARBA" id="ARBA00022695"/>
    </source>
</evidence>
<dbReference type="Pfam" id="PF12169">
    <property type="entry name" value="DNA_pol3_gamma3"/>
    <property type="match status" value="1"/>
</dbReference>
<dbReference type="InterPro" id="IPR022754">
    <property type="entry name" value="DNA_pol_III_gamma-3"/>
</dbReference>
<evidence type="ECO:0000313" key="14">
    <source>
        <dbReference type="EMBL" id="UWN56401.1"/>
    </source>
</evidence>
<dbReference type="EMBL" id="CP102294">
    <property type="protein sequence ID" value="UWN56401.1"/>
    <property type="molecule type" value="Genomic_DNA"/>
</dbReference>
<dbReference type="SUPFAM" id="SSF52540">
    <property type="entry name" value="P-loop containing nucleoside triphosphate hydrolases"/>
    <property type="match status" value="1"/>
</dbReference>
<proteinExistence type="inferred from homology"/>
<keyword evidence="3 11" id="KW-0548">Nucleotidyltransferase</keyword>
<dbReference type="Gene3D" id="3.40.50.300">
    <property type="entry name" value="P-loop containing nucleotide triphosphate hydrolases"/>
    <property type="match status" value="1"/>
</dbReference>
<dbReference type="Gene3D" id="1.20.272.10">
    <property type="match status" value="1"/>
</dbReference>
<dbReference type="InterPro" id="IPR003593">
    <property type="entry name" value="AAA+_ATPase"/>
</dbReference>
<evidence type="ECO:0000256" key="11">
    <source>
        <dbReference type="RuleBase" id="RU364063"/>
    </source>
</evidence>
<keyword evidence="5" id="KW-0479">Metal-binding</keyword>
<comment type="function">
    <text evidence="11">DNA polymerase III is a complex, multichain enzyme responsible for most of the replicative synthesis in bacteria. This DNA polymerase also exhibits 3' to 5' exonuclease activity.</text>
</comment>
<feature type="compositionally biased region" description="Low complexity" evidence="12">
    <location>
        <begin position="428"/>
        <end position="438"/>
    </location>
</feature>
<dbReference type="SUPFAM" id="SSF48019">
    <property type="entry name" value="post-AAA+ oligomerization domain-like"/>
    <property type="match status" value="1"/>
</dbReference>
<evidence type="ECO:0000313" key="15">
    <source>
        <dbReference type="Proteomes" id="UP001059295"/>
    </source>
</evidence>
<evidence type="ECO:0000256" key="1">
    <source>
        <dbReference type="ARBA" id="ARBA00006360"/>
    </source>
</evidence>
<name>A0ABY5UYV5_9BACT</name>
<evidence type="ECO:0000256" key="5">
    <source>
        <dbReference type="ARBA" id="ARBA00022723"/>
    </source>
</evidence>
<dbReference type="Gene3D" id="1.10.8.60">
    <property type="match status" value="1"/>
</dbReference>
<dbReference type="PANTHER" id="PTHR11669:SF0">
    <property type="entry name" value="PROTEIN STICHEL-LIKE 2"/>
    <property type="match status" value="1"/>
</dbReference>
<keyword evidence="4 11" id="KW-0235">DNA replication</keyword>